<keyword evidence="3" id="KW-1185">Reference proteome</keyword>
<evidence type="ECO:0000313" key="3">
    <source>
        <dbReference type="Proteomes" id="UP000191112"/>
    </source>
</evidence>
<dbReference type="EMBL" id="FUYZ01000002">
    <property type="protein sequence ID" value="SKB73203.1"/>
    <property type="molecule type" value="Genomic_DNA"/>
</dbReference>
<dbReference type="RefSeq" id="WP_079666149.1">
    <property type="nucleotide sequence ID" value="NZ_FUYZ01000002.1"/>
</dbReference>
<evidence type="ECO:0000313" key="2">
    <source>
        <dbReference type="EMBL" id="SKB73203.1"/>
    </source>
</evidence>
<sequence length="70" mass="7363">MKKVMERMQEPTPKFFKTIRNLGLVLTAVGSVIATAPVSLPAIVITIAGYIAVAGGIASAISQTAVYRDD</sequence>
<keyword evidence="1" id="KW-0472">Membrane</keyword>
<dbReference type="OrthoDB" id="679091at2"/>
<feature type="transmembrane region" description="Helical" evidence="1">
    <location>
        <begin position="44"/>
        <end position="67"/>
    </location>
</feature>
<dbReference type="AlphaFoldDB" id="A0A1T5DNX8"/>
<proteinExistence type="predicted"/>
<reference evidence="2 3" key="1">
    <citation type="submission" date="2017-02" db="EMBL/GenBank/DDBJ databases">
        <authorList>
            <person name="Peterson S.W."/>
        </authorList>
    </citation>
    <scope>NUCLEOTIDE SEQUENCE [LARGE SCALE GENOMIC DNA]</scope>
    <source>
        <strain evidence="2 3">DSM 22323</strain>
    </source>
</reference>
<organism evidence="2 3">
    <name type="scientific">Soonwooa buanensis</name>
    <dbReference type="NCBI Taxonomy" id="619805"/>
    <lineage>
        <taxon>Bacteria</taxon>
        <taxon>Pseudomonadati</taxon>
        <taxon>Bacteroidota</taxon>
        <taxon>Flavobacteriia</taxon>
        <taxon>Flavobacteriales</taxon>
        <taxon>Weeksellaceae</taxon>
        <taxon>Chryseobacterium group</taxon>
        <taxon>Soonwooa</taxon>
    </lineage>
</organism>
<keyword evidence="1" id="KW-1133">Transmembrane helix</keyword>
<keyword evidence="1" id="KW-0812">Transmembrane</keyword>
<gene>
    <name evidence="2" type="ORF">SAMN05660477_00879</name>
</gene>
<protein>
    <submittedName>
        <fullName evidence="2">Uncharacterized protein</fullName>
    </submittedName>
</protein>
<evidence type="ECO:0000256" key="1">
    <source>
        <dbReference type="SAM" id="Phobius"/>
    </source>
</evidence>
<name>A0A1T5DNX8_9FLAO</name>
<dbReference type="STRING" id="619805.SAMN05660477_00879"/>
<dbReference type="Proteomes" id="UP000191112">
    <property type="component" value="Unassembled WGS sequence"/>
</dbReference>
<accession>A0A1T5DNX8</accession>